<keyword evidence="3" id="KW-1185">Reference proteome</keyword>
<sequence length="141" mass="14615">MRMPLIAAALLTSASLAAPAAAQETEERPLAGLTEAMEDPATQEQVSHTVAALVGALMEMPVGPLVEAMGEMTGEPGPDIDPDARIRDLMGAEAADAPEIVAERLPAMMGAMAQMAGAFEAVLPQLREAAESLPRDLPAQE</sequence>
<name>A0A419RVI2_9SPHN</name>
<proteinExistence type="predicted"/>
<gene>
    <name evidence="2" type="ORF">D6201_10880</name>
</gene>
<feature type="chain" id="PRO_5019553241" description="DUF2059 domain-containing protein" evidence="1">
    <location>
        <begin position="23"/>
        <end position="141"/>
    </location>
</feature>
<organism evidence="2 3">
    <name type="scientific">Aurantiacibacter aquimixticola</name>
    <dbReference type="NCBI Taxonomy" id="1958945"/>
    <lineage>
        <taxon>Bacteria</taxon>
        <taxon>Pseudomonadati</taxon>
        <taxon>Pseudomonadota</taxon>
        <taxon>Alphaproteobacteria</taxon>
        <taxon>Sphingomonadales</taxon>
        <taxon>Erythrobacteraceae</taxon>
        <taxon>Aurantiacibacter</taxon>
    </lineage>
</organism>
<accession>A0A419RVI2</accession>
<dbReference type="EMBL" id="RAHX01000001">
    <property type="protein sequence ID" value="RJY09789.1"/>
    <property type="molecule type" value="Genomic_DNA"/>
</dbReference>
<protein>
    <recommendedName>
        <fullName evidence="4">DUF2059 domain-containing protein</fullName>
    </recommendedName>
</protein>
<dbReference type="Proteomes" id="UP000285232">
    <property type="component" value="Unassembled WGS sequence"/>
</dbReference>
<evidence type="ECO:0008006" key="4">
    <source>
        <dbReference type="Google" id="ProtNLM"/>
    </source>
</evidence>
<keyword evidence="1" id="KW-0732">Signal</keyword>
<evidence type="ECO:0000313" key="3">
    <source>
        <dbReference type="Proteomes" id="UP000285232"/>
    </source>
</evidence>
<evidence type="ECO:0000256" key="1">
    <source>
        <dbReference type="SAM" id="SignalP"/>
    </source>
</evidence>
<dbReference type="AlphaFoldDB" id="A0A419RVI2"/>
<evidence type="ECO:0000313" key="2">
    <source>
        <dbReference type="EMBL" id="RJY09789.1"/>
    </source>
</evidence>
<feature type="signal peptide" evidence="1">
    <location>
        <begin position="1"/>
        <end position="22"/>
    </location>
</feature>
<reference evidence="2 3" key="1">
    <citation type="journal article" date="2017" name="Int. J. Syst. Evol. Microbiol.">
        <title>Erythrobacter aquimixticola sp. nov., isolated from the junction between the ocean and a freshwater spring.</title>
        <authorList>
            <person name="Park S."/>
            <person name="Jung Y.T."/>
            <person name="Choi S.J."/>
            <person name="Yoon J.H."/>
        </authorList>
    </citation>
    <scope>NUCLEOTIDE SEQUENCE [LARGE SCALE GENOMIC DNA]</scope>
    <source>
        <strain evidence="2 3">JSSK-14</strain>
    </source>
</reference>
<comment type="caution">
    <text evidence="2">The sequence shown here is derived from an EMBL/GenBank/DDBJ whole genome shotgun (WGS) entry which is preliminary data.</text>
</comment>